<dbReference type="AlphaFoldDB" id="A0A454CZL9"/>
<dbReference type="Proteomes" id="UP000008367">
    <property type="component" value="Unassembled WGS sequence"/>
</dbReference>
<proteinExistence type="predicted"/>
<protein>
    <submittedName>
        <fullName evidence="1">Uncharacterized protein</fullName>
    </submittedName>
</protein>
<gene>
    <name evidence="1" type="ORF">VCHENC02_2570</name>
</gene>
<reference evidence="1 2" key="1">
    <citation type="submission" date="2012-10" db="EMBL/GenBank/DDBJ databases">
        <title>Genome sequence of Vibrio Cholerae HENC-02.</title>
        <authorList>
            <person name="Eppinger M."/>
            <person name="Hasan N.A."/>
            <person name="Sengamalay N."/>
            <person name="Hine E."/>
            <person name="Su Q."/>
            <person name="Daugherty S.C."/>
            <person name="Young S."/>
            <person name="Sadzewicz L."/>
            <person name="Tallon L."/>
            <person name="Cebula T.A."/>
            <person name="Ravel J."/>
            <person name="Colwell R.R."/>
        </authorList>
    </citation>
    <scope>NUCLEOTIDE SEQUENCE [LARGE SCALE GENOMIC DNA]</scope>
    <source>
        <strain evidence="1 2">HENC-02</strain>
    </source>
</reference>
<organism evidence="1 2">
    <name type="scientific">Vibrio harveyi</name>
    <name type="common">Beneckea harveyi</name>
    <dbReference type="NCBI Taxonomy" id="669"/>
    <lineage>
        <taxon>Bacteria</taxon>
        <taxon>Pseudomonadati</taxon>
        <taxon>Pseudomonadota</taxon>
        <taxon>Gammaproteobacteria</taxon>
        <taxon>Vibrionales</taxon>
        <taxon>Vibrionaceae</taxon>
        <taxon>Vibrio</taxon>
    </lineage>
</organism>
<dbReference type="EMBL" id="AJSR01001004">
    <property type="protein sequence ID" value="EKM31834.1"/>
    <property type="molecule type" value="Genomic_DNA"/>
</dbReference>
<comment type="caution">
    <text evidence="1">The sequence shown here is derived from an EMBL/GenBank/DDBJ whole genome shotgun (WGS) entry which is preliminary data.</text>
</comment>
<evidence type="ECO:0000313" key="1">
    <source>
        <dbReference type="EMBL" id="EKM31834.1"/>
    </source>
</evidence>
<evidence type="ECO:0000313" key="2">
    <source>
        <dbReference type="Proteomes" id="UP000008367"/>
    </source>
</evidence>
<feature type="non-terminal residue" evidence="1">
    <location>
        <position position="32"/>
    </location>
</feature>
<name>A0A454CZL9_VIBHA</name>
<sequence>MYFPITLIKQNLVIIALSSLSGIKIPLSNLNI</sequence>
<accession>A0A454CZL9</accession>